<dbReference type="OrthoDB" id="2442052at2759"/>
<sequence>MRLKFQRQPVAQNALDLAKLFDKTSDAEYRTKKANEEEILYWVNFGKEFMVHFSELVENSNGKIREKKAKGIIYDEMLEHLVTIHEKRSKEMGIQLPKISHSSLTKRTQRSMKLVRIFEKIGIDKIKYLSTYSPNSISELTNDQIQEIIEASERRDNSAEQDDFPTPEISAGNLETSEKIMPEENSSLSADLEDYIKTLTGDFDDETAYWGTPYENEARVEKEEVNEVKGSPRVQSNDDVYFDEEVDHDSTPHPVEETNDDNDCSHNNDSEEEMPDDSDDDGYNGYGGYNEYGECDRGYYYRDGRYERKTSPMMSPIISPVTA</sequence>
<evidence type="ECO:0000313" key="2">
    <source>
        <dbReference type="EMBL" id="GES88774.1"/>
    </source>
</evidence>
<name>A0A8H3QTP1_9GLOM</name>
<dbReference type="AlphaFoldDB" id="A0A8H3QTP1"/>
<organism evidence="2 3">
    <name type="scientific">Rhizophagus clarus</name>
    <dbReference type="NCBI Taxonomy" id="94130"/>
    <lineage>
        <taxon>Eukaryota</taxon>
        <taxon>Fungi</taxon>
        <taxon>Fungi incertae sedis</taxon>
        <taxon>Mucoromycota</taxon>
        <taxon>Glomeromycotina</taxon>
        <taxon>Glomeromycetes</taxon>
        <taxon>Glomerales</taxon>
        <taxon>Glomeraceae</taxon>
        <taxon>Rhizophagus</taxon>
    </lineage>
</organism>
<feature type="region of interest" description="Disordered" evidence="1">
    <location>
        <begin position="153"/>
        <end position="180"/>
    </location>
</feature>
<comment type="caution">
    <text evidence="2">The sequence shown here is derived from an EMBL/GenBank/DDBJ whole genome shotgun (WGS) entry which is preliminary data.</text>
</comment>
<reference evidence="2" key="1">
    <citation type="submission" date="2019-10" db="EMBL/GenBank/DDBJ databases">
        <title>Conservation and host-specific expression of non-tandemly repeated heterogenous ribosome RNA gene in arbuscular mycorrhizal fungi.</title>
        <authorList>
            <person name="Maeda T."/>
            <person name="Kobayashi Y."/>
            <person name="Nakagawa T."/>
            <person name="Ezawa T."/>
            <person name="Yamaguchi K."/>
            <person name="Bino T."/>
            <person name="Nishimoto Y."/>
            <person name="Shigenobu S."/>
            <person name="Kawaguchi M."/>
        </authorList>
    </citation>
    <scope>NUCLEOTIDE SEQUENCE</scope>
    <source>
        <strain evidence="2">HR1</strain>
    </source>
</reference>
<dbReference type="EMBL" id="BLAL01000182">
    <property type="protein sequence ID" value="GES88774.1"/>
    <property type="molecule type" value="Genomic_DNA"/>
</dbReference>
<feature type="region of interest" description="Disordered" evidence="1">
    <location>
        <begin position="218"/>
        <end position="297"/>
    </location>
</feature>
<feature type="compositionally biased region" description="Basic and acidic residues" evidence="1">
    <location>
        <begin position="218"/>
        <end position="227"/>
    </location>
</feature>
<accession>A0A8H3QTP1</accession>
<proteinExistence type="predicted"/>
<dbReference type="Proteomes" id="UP000615446">
    <property type="component" value="Unassembled WGS sequence"/>
</dbReference>
<gene>
    <name evidence="2" type="ORF">RCL2_001570100</name>
</gene>
<feature type="compositionally biased region" description="Acidic residues" evidence="1">
    <location>
        <begin position="270"/>
        <end position="282"/>
    </location>
</feature>
<evidence type="ECO:0000313" key="3">
    <source>
        <dbReference type="Proteomes" id="UP000615446"/>
    </source>
</evidence>
<protein>
    <submittedName>
        <fullName evidence="2">Uncharacterized protein</fullName>
    </submittedName>
</protein>
<evidence type="ECO:0000256" key="1">
    <source>
        <dbReference type="SAM" id="MobiDB-lite"/>
    </source>
</evidence>